<evidence type="ECO:0000313" key="2">
    <source>
        <dbReference type="Proteomes" id="UP000054524"/>
    </source>
</evidence>
<dbReference type="RefSeq" id="XP_052905092.1">
    <property type="nucleotide sequence ID" value="XM_053048332.1"/>
</dbReference>
<evidence type="ECO:0000313" key="1">
    <source>
        <dbReference type="EMBL" id="KFG26537.1"/>
    </source>
</evidence>
<protein>
    <submittedName>
        <fullName evidence="1">Uncharacterized protein</fullName>
    </submittedName>
</protein>
<comment type="caution">
    <text evidence="1">The sequence shown here is derived from an EMBL/GenBank/DDBJ whole genome shotgun (WGS) entry which is preliminary data.</text>
</comment>
<proteinExistence type="predicted"/>
<name>A0A086J319_NEMA1</name>
<dbReference type="HOGENOM" id="CLU_1402803_0_0_1"/>
<sequence length="194" mass="22253">MKKLQQKTKTKEDCLEEIEAQNYKTSLEARKTLNSILRTTDKTTNMIYEQREVLEEIRDESYFARDNLEKSANLTVKMKRAGKLLVVGDKVSDKIKSLFKSAPKPKQDYPNSITPSDTTERSMEEFFSEDKSAVKETTTDVLMSIRNGLKTLHTKLANQNKELKNQVPLIEDITETNAKSSTKAEKVMKSLRKI</sequence>
<dbReference type="Pfam" id="PF17002">
    <property type="entry name" value="DUF5089"/>
    <property type="match status" value="1"/>
</dbReference>
<keyword evidence="2" id="KW-1185">Reference proteome</keyword>
<dbReference type="EMBL" id="AKIJ01000002">
    <property type="protein sequence ID" value="KFG26537.1"/>
    <property type="molecule type" value="Genomic_DNA"/>
</dbReference>
<accession>A0A086J319</accession>
<organism evidence="1 2">
    <name type="scientific">Nematocida ausubeli (strain ATCC PRA-371 / ERTm2)</name>
    <name type="common">Nematode killer fungus</name>
    <dbReference type="NCBI Taxonomy" id="1913371"/>
    <lineage>
        <taxon>Eukaryota</taxon>
        <taxon>Fungi</taxon>
        <taxon>Fungi incertae sedis</taxon>
        <taxon>Microsporidia</taxon>
        <taxon>Nematocida</taxon>
    </lineage>
</organism>
<dbReference type="GeneID" id="77675660"/>
<reference evidence="1 2" key="1">
    <citation type="journal article" date="2014" name="Genome Announc.">
        <title>Genome Sequence of the Microsporidian Species Nematocida sp1 Strain ERTm6 (ATCC PRA-372).</title>
        <authorList>
            <person name="Bakowski M.A."/>
            <person name="Priest M."/>
            <person name="Young S."/>
            <person name="Cuomo C.A."/>
            <person name="Troemel E.R."/>
        </authorList>
    </citation>
    <scope>NUCLEOTIDE SEQUENCE [LARGE SCALE GENOMIC DNA]</scope>
    <source>
        <strain evidence="1 2">ERTm6</strain>
    </source>
</reference>
<dbReference type="OrthoDB" id="2194136at2759"/>
<gene>
    <name evidence="1" type="ORF">NESG_00687</name>
</gene>
<dbReference type="AlphaFoldDB" id="A0A086J319"/>
<dbReference type="InterPro" id="IPR031547">
    <property type="entry name" value="DUF5089"/>
</dbReference>
<dbReference type="Proteomes" id="UP000054524">
    <property type="component" value="Unassembled WGS sequence"/>
</dbReference>